<gene>
    <name evidence="2" type="ORF">PQ456_22585</name>
</gene>
<evidence type="ECO:0000259" key="1">
    <source>
        <dbReference type="PROSITE" id="PS51819"/>
    </source>
</evidence>
<accession>A0AAX3M7K3</accession>
<proteinExistence type="predicted"/>
<organism evidence="2 3">
    <name type="scientific">Paenibacillus kyungheensis</name>
    <dbReference type="NCBI Taxonomy" id="1452732"/>
    <lineage>
        <taxon>Bacteria</taxon>
        <taxon>Bacillati</taxon>
        <taxon>Bacillota</taxon>
        <taxon>Bacilli</taxon>
        <taxon>Bacillales</taxon>
        <taxon>Paenibacillaceae</taxon>
        <taxon>Paenibacillus</taxon>
    </lineage>
</organism>
<dbReference type="Proteomes" id="UP001220509">
    <property type="component" value="Chromosome"/>
</dbReference>
<name>A0AAX3M7K3_9BACL</name>
<dbReference type="InterPro" id="IPR029068">
    <property type="entry name" value="Glyas_Bleomycin-R_OHBP_Dase"/>
</dbReference>
<reference evidence="2 3" key="1">
    <citation type="submission" date="2023-02" db="EMBL/GenBank/DDBJ databases">
        <title>Genome sequence of Paenibacillus kyungheensis KACC 18744.</title>
        <authorList>
            <person name="Kim S."/>
            <person name="Heo J."/>
            <person name="Kwon S.-W."/>
        </authorList>
    </citation>
    <scope>NUCLEOTIDE SEQUENCE [LARGE SCALE GENOMIC DNA]</scope>
    <source>
        <strain evidence="2 3">KACC 18744</strain>
    </source>
</reference>
<dbReference type="PROSITE" id="PS51819">
    <property type="entry name" value="VOC"/>
    <property type="match status" value="1"/>
</dbReference>
<dbReference type="InterPro" id="IPR037523">
    <property type="entry name" value="VOC_core"/>
</dbReference>
<sequence length="151" mass="16900">MGINGLAHVAIQAEDYKKTLLFYQEVLGFRIGHQWSLPDFHIEHACMLISPDQRTCIELFDTGAVIPAQGERAQSRDEVRYGAMLHFAFYVDDVEAIYQQSLAYGASPYIKPAHLVLGHPELVVHNAVIQSPNGEVIEFLEEVSFDVNAIS</sequence>
<feature type="domain" description="VOC" evidence="1">
    <location>
        <begin position="5"/>
        <end position="142"/>
    </location>
</feature>
<dbReference type="KEGG" id="pka:PQ456_22585"/>
<evidence type="ECO:0000313" key="3">
    <source>
        <dbReference type="Proteomes" id="UP001220509"/>
    </source>
</evidence>
<evidence type="ECO:0000313" key="2">
    <source>
        <dbReference type="EMBL" id="WCT58234.1"/>
    </source>
</evidence>
<dbReference type="CDD" id="cd06587">
    <property type="entry name" value="VOC"/>
    <property type="match status" value="1"/>
</dbReference>
<protein>
    <submittedName>
        <fullName evidence="2">VOC family protein</fullName>
    </submittedName>
</protein>
<dbReference type="InterPro" id="IPR004360">
    <property type="entry name" value="Glyas_Fos-R_dOase_dom"/>
</dbReference>
<dbReference type="Gene3D" id="3.10.180.10">
    <property type="entry name" value="2,3-Dihydroxybiphenyl 1,2-Dioxygenase, domain 1"/>
    <property type="match status" value="1"/>
</dbReference>
<dbReference type="Pfam" id="PF00903">
    <property type="entry name" value="Glyoxalase"/>
    <property type="match status" value="1"/>
</dbReference>
<keyword evidence="3" id="KW-1185">Reference proteome</keyword>
<dbReference type="AlphaFoldDB" id="A0AAX3M7K3"/>
<dbReference type="EMBL" id="CP117416">
    <property type="protein sequence ID" value="WCT58234.1"/>
    <property type="molecule type" value="Genomic_DNA"/>
</dbReference>
<dbReference type="SUPFAM" id="SSF54593">
    <property type="entry name" value="Glyoxalase/Bleomycin resistance protein/Dihydroxybiphenyl dioxygenase"/>
    <property type="match status" value="1"/>
</dbReference>